<name>X1QFQ2_9ZZZZ</name>
<comment type="caution">
    <text evidence="1">The sequence shown here is derived from an EMBL/GenBank/DDBJ whole genome shotgun (WGS) entry which is preliminary data.</text>
</comment>
<protein>
    <submittedName>
        <fullName evidence="1">Uncharacterized protein</fullName>
    </submittedName>
</protein>
<dbReference type="AlphaFoldDB" id="X1QFQ2"/>
<accession>X1QFQ2</accession>
<gene>
    <name evidence="1" type="ORF">S06H3_63064</name>
</gene>
<feature type="non-terminal residue" evidence="1">
    <location>
        <position position="1"/>
    </location>
</feature>
<dbReference type="EMBL" id="BARV01041746">
    <property type="protein sequence ID" value="GAI53641.1"/>
    <property type="molecule type" value="Genomic_DNA"/>
</dbReference>
<evidence type="ECO:0000313" key="1">
    <source>
        <dbReference type="EMBL" id="GAI53641.1"/>
    </source>
</evidence>
<proteinExistence type="predicted"/>
<organism evidence="1">
    <name type="scientific">marine sediment metagenome</name>
    <dbReference type="NCBI Taxonomy" id="412755"/>
    <lineage>
        <taxon>unclassified sequences</taxon>
        <taxon>metagenomes</taxon>
        <taxon>ecological metagenomes</taxon>
    </lineage>
</organism>
<reference evidence="1" key="1">
    <citation type="journal article" date="2014" name="Front. Microbiol.">
        <title>High frequency of phylogenetically diverse reductive dehalogenase-homologous genes in deep subseafloor sedimentary metagenomes.</title>
        <authorList>
            <person name="Kawai M."/>
            <person name="Futagami T."/>
            <person name="Toyoda A."/>
            <person name="Takaki Y."/>
            <person name="Nishi S."/>
            <person name="Hori S."/>
            <person name="Arai W."/>
            <person name="Tsubouchi T."/>
            <person name="Morono Y."/>
            <person name="Uchiyama I."/>
            <person name="Ito T."/>
            <person name="Fujiyama A."/>
            <person name="Inagaki F."/>
            <person name="Takami H."/>
        </authorList>
    </citation>
    <scope>NUCLEOTIDE SEQUENCE</scope>
    <source>
        <strain evidence="1">Expedition CK06-06</strain>
    </source>
</reference>
<sequence>GYVKSGEAKTHALNTASKNYMFGCLCHSIVYDNP</sequence>